<dbReference type="AlphaFoldDB" id="A0A6S7JTB0"/>
<accession>A0A6S7JTB0</accession>
<feature type="compositionally biased region" description="Basic and acidic residues" evidence="1">
    <location>
        <begin position="1"/>
        <end position="10"/>
    </location>
</feature>
<dbReference type="EMBL" id="CACRXK020021646">
    <property type="protein sequence ID" value="CAB4036046.1"/>
    <property type="molecule type" value="Genomic_DNA"/>
</dbReference>
<dbReference type="Proteomes" id="UP001152795">
    <property type="component" value="Unassembled WGS sequence"/>
</dbReference>
<evidence type="ECO:0000313" key="2">
    <source>
        <dbReference type="EMBL" id="CAB4036046.1"/>
    </source>
</evidence>
<gene>
    <name evidence="2" type="ORF">PACLA_8A047281</name>
</gene>
<dbReference type="OrthoDB" id="5836119at2759"/>
<organism evidence="2 3">
    <name type="scientific">Paramuricea clavata</name>
    <name type="common">Red gorgonian</name>
    <name type="synonym">Violescent sea-whip</name>
    <dbReference type="NCBI Taxonomy" id="317549"/>
    <lineage>
        <taxon>Eukaryota</taxon>
        <taxon>Metazoa</taxon>
        <taxon>Cnidaria</taxon>
        <taxon>Anthozoa</taxon>
        <taxon>Octocorallia</taxon>
        <taxon>Malacalcyonacea</taxon>
        <taxon>Plexauridae</taxon>
        <taxon>Paramuricea</taxon>
    </lineage>
</organism>
<proteinExistence type="predicted"/>
<evidence type="ECO:0000313" key="3">
    <source>
        <dbReference type="Proteomes" id="UP001152795"/>
    </source>
</evidence>
<feature type="non-terminal residue" evidence="2">
    <location>
        <position position="1"/>
    </location>
</feature>
<protein>
    <submittedName>
        <fullName evidence="2">Uncharacterized protein</fullName>
    </submittedName>
</protein>
<comment type="caution">
    <text evidence="2">The sequence shown here is derived from an EMBL/GenBank/DDBJ whole genome shotgun (WGS) entry which is preliminary data.</text>
</comment>
<reference evidence="2" key="1">
    <citation type="submission" date="2020-04" db="EMBL/GenBank/DDBJ databases">
        <authorList>
            <person name="Alioto T."/>
            <person name="Alioto T."/>
            <person name="Gomez Garrido J."/>
        </authorList>
    </citation>
    <scope>NUCLEOTIDE SEQUENCE</scope>
    <source>
        <strain evidence="2">A484AB</strain>
    </source>
</reference>
<keyword evidence="3" id="KW-1185">Reference proteome</keyword>
<name>A0A6S7JTB0_PARCT</name>
<evidence type="ECO:0000256" key="1">
    <source>
        <dbReference type="SAM" id="MobiDB-lite"/>
    </source>
</evidence>
<feature type="region of interest" description="Disordered" evidence="1">
    <location>
        <begin position="1"/>
        <end position="69"/>
    </location>
</feature>
<sequence length="69" mass="7630">MAEKKPDVKKLAQTMQGLASKRGSSLPRGRLQSLRTPRDLSLGGTTKRTYAPTIPVRRIKKEPKDAPSE</sequence>